<dbReference type="AlphaFoldDB" id="A0AAE4AWN8"/>
<evidence type="ECO:0000313" key="2">
    <source>
        <dbReference type="Proteomes" id="UP001240236"/>
    </source>
</evidence>
<accession>A0AAE4AWN8</accession>
<dbReference type="EMBL" id="JAUSUZ010000001">
    <property type="protein sequence ID" value="MDQ0363393.1"/>
    <property type="molecule type" value="Genomic_DNA"/>
</dbReference>
<dbReference type="Proteomes" id="UP001240236">
    <property type="component" value="Unassembled WGS sequence"/>
</dbReference>
<organism evidence="1 2">
    <name type="scientific">Catenuloplanes indicus</name>
    <dbReference type="NCBI Taxonomy" id="137267"/>
    <lineage>
        <taxon>Bacteria</taxon>
        <taxon>Bacillati</taxon>
        <taxon>Actinomycetota</taxon>
        <taxon>Actinomycetes</taxon>
        <taxon>Micromonosporales</taxon>
        <taxon>Micromonosporaceae</taxon>
        <taxon>Catenuloplanes</taxon>
    </lineage>
</organism>
<comment type="caution">
    <text evidence="1">The sequence shown here is derived from an EMBL/GenBank/DDBJ whole genome shotgun (WGS) entry which is preliminary data.</text>
</comment>
<evidence type="ECO:0000313" key="1">
    <source>
        <dbReference type="EMBL" id="MDQ0363393.1"/>
    </source>
</evidence>
<keyword evidence="2" id="KW-1185">Reference proteome</keyword>
<protein>
    <submittedName>
        <fullName evidence="1">Uncharacterized protein</fullName>
    </submittedName>
</protein>
<sequence length="131" mass="14793">MTVDHDTLTTLLGDLYEECDGGRPYVDPEYAGLLLDVVTATLDPAELAGYPTTLRAFVQFHHDDLAEMIRDYGPDSAFAKHVWPYQLVRTPHAIALCERLTVKPIDLTYYWNENFESDTPIDDLACAWGRG</sequence>
<gene>
    <name evidence="1" type="ORF">J2S42_000062</name>
</gene>
<name>A0AAE4AWN8_9ACTN</name>
<reference evidence="1 2" key="1">
    <citation type="submission" date="2023-07" db="EMBL/GenBank/DDBJ databases">
        <title>Sequencing the genomes of 1000 actinobacteria strains.</title>
        <authorList>
            <person name="Klenk H.-P."/>
        </authorList>
    </citation>
    <scope>NUCLEOTIDE SEQUENCE [LARGE SCALE GENOMIC DNA]</scope>
    <source>
        <strain evidence="1 2">DSM 44709</strain>
    </source>
</reference>
<proteinExistence type="predicted"/>